<evidence type="ECO:0000259" key="10">
    <source>
        <dbReference type="Pfam" id="PF00108"/>
    </source>
</evidence>
<dbReference type="GO" id="GO:0003985">
    <property type="term" value="F:acetyl-CoA C-acetyltransferase activity"/>
    <property type="evidence" value="ECO:0007669"/>
    <property type="project" value="UniProtKB-EC"/>
</dbReference>
<dbReference type="NCBIfam" id="TIGR01930">
    <property type="entry name" value="AcCoA-C-Actrans"/>
    <property type="match status" value="1"/>
</dbReference>
<dbReference type="Pfam" id="PF02803">
    <property type="entry name" value="Thiolase_C"/>
    <property type="match status" value="1"/>
</dbReference>
<dbReference type="InterPro" id="IPR020616">
    <property type="entry name" value="Thiolase_N"/>
</dbReference>
<dbReference type="SUPFAM" id="SSF53901">
    <property type="entry name" value="Thiolase-like"/>
    <property type="match status" value="2"/>
</dbReference>
<dbReference type="InterPro" id="IPR020615">
    <property type="entry name" value="Thiolase_acyl_enz_int_AS"/>
</dbReference>
<dbReference type="EC" id="2.3.1.9" evidence="2"/>
<evidence type="ECO:0000256" key="5">
    <source>
        <dbReference type="ARBA" id="ARBA00030755"/>
    </source>
</evidence>
<dbReference type="PROSITE" id="PS00737">
    <property type="entry name" value="THIOLASE_2"/>
    <property type="match status" value="1"/>
</dbReference>
<dbReference type="OrthoDB" id="4440515at2"/>
<dbReference type="FunFam" id="3.40.47.10:FF:000010">
    <property type="entry name" value="Acetyl-CoA acetyltransferase (Thiolase)"/>
    <property type="match status" value="1"/>
</dbReference>
<evidence type="ECO:0000256" key="4">
    <source>
        <dbReference type="ARBA" id="ARBA00023315"/>
    </source>
</evidence>
<feature type="active site" description="Proton acceptor" evidence="7">
    <location>
        <position position="348"/>
    </location>
</feature>
<evidence type="ECO:0000313" key="13">
    <source>
        <dbReference type="Proteomes" id="UP001515100"/>
    </source>
</evidence>
<feature type="region of interest" description="Disordered" evidence="9">
    <location>
        <begin position="210"/>
        <end position="229"/>
    </location>
</feature>
<evidence type="ECO:0000259" key="11">
    <source>
        <dbReference type="Pfam" id="PF02803"/>
    </source>
</evidence>
<dbReference type="Proteomes" id="UP001515100">
    <property type="component" value="Unassembled WGS sequence"/>
</dbReference>
<protein>
    <recommendedName>
        <fullName evidence="6">Probable acetyl-CoA acetyltransferase</fullName>
        <ecNumber evidence="2">2.3.1.9</ecNumber>
    </recommendedName>
    <alternativeName>
        <fullName evidence="5">Acetoacetyl-CoA thiolase</fullName>
    </alternativeName>
</protein>
<dbReference type="PROSITE" id="PS00099">
    <property type="entry name" value="THIOLASE_3"/>
    <property type="match status" value="1"/>
</dbReference>
<dbReference type="PROSITE" id="PS00098">
    <property type="entry name" value="THIOLASE_1"/>
    <property type="match status" value="1"/>
</dbReference>
<dbReference type="InterPro" id="IPR002155">
    <property type="entry name" value="Thiolase"/>
</dbReference>
<dbReference type="Pfam" id="PF00108">
    <property type="entry name" value="Thiolase_N"/>
    <property type="match status" value="1"/>
</dbReference>
<comment type="caution">
    <text evidence="12">The sequence shown here is derived from an EMBL/GenBank/DDBJ whole genome shotgun (WGS) entry which is preliminary data.</text>
</comment>
<dbReference type="InterPro" id="IPR020610">
    <property type="entry name" value="Thiolase_AS"/>
</dbReference>
<proteinExistence type="inferred from homology"/>
<dbReference type="AlphaFoldDB" id="A0A641AJZ9"/>
<comment type="similarity">
    <text evidence="1 8">Belongs to the thiolase-like superfamily. Thiolase family.</text>
</comment>
<dbReference type="InterPro" id="IPR020613">
    <property type="entry name" value="Thiolase_CS"/>
</dbReference>
<evidence type="ECO:0000313" key="12">
    <source>
        <dbReference type="EMBL" id="KAA1373062.1"/>
    </source>
</evidence>
<dbReference type="Gene3D" id="3.40.47.10">
    <property type="match status" value="1"/>
</dbReference>
<evidence type="ECO:0000256" key="8">
    <source>
        <dbReference type="RuleBase" id="RU003557"/>
    </source>
</evidence>
<feature type="active site" description="Proton acceptor" evidence="7">
    <location>
        <position position="378"/>
    </location>
</feature>
<reference evidence="12" key="1">
    <citation type="submission" date="2019-09" db="EMBL/GenBank/DDBJ databases">
        <authorList>
            <person name="Li J."/>
        </authorList>
    </citation>
    <scope>NUCLEOTIDE SEQUENCE [LARGE SCALE GENOMIC DNA]</scope>
    <source>
        <strain evidence="12">NRBC 14897</strain>
    </source>
</reference>
<dbReference type="CDD" id="cd00751">
    <property type="entry name" value="thiolase"/>
    <property type="match status" value="1"/>
</dbReference>
<dbReference type="InterPro" id="IPR020617">
    <property type="entry name" value="Thiolase_C"/>
</dbReference>
<name>A0A641AJZ9_9ACTN</name>
<evidence type="ECO:0000256" key="9">
    <source>
        <dbReference type="SAM" id="MobiDB-lite"/>
    </source>
</evidence>
<evidence type="ECO:0000256" key="7">
    <source>
        <dbReference type="PIRSR" id="PIRSR000429-1"/>
    </source>
</evidence>
<feature type="active site" description="Acyl-thioester intermediate" evidence="7">
    <location>
        <position position="89"/>
    </location>
</feature>
<dbReference type="PANTHER" id="PTHR18919:SF107">
    <property type="entry name" value="ACETYL-COA ACETYLTRANSFERASE, CYTOSOLIC"/>
    <property type="match status" value="1"/>
</dbReference>
<evidence type="ECO:0000256" key="1">
    <source>
        <dbReference type="ARBA" id="ARBA00010982"/>
    </source>
</evidence>
<dbReference type="RefSeq" id="WP_129185230.1">
    <property type="nucleotide sequence ID" value="NZ_JAGIOG010000001.1"/>
</dbReference>
<keyword evidence="13" id="KW-1185">Reference proteome</keyword>
<evidence type="ECO:0000256" key="6">
    <source>
        <dbReference type="ARBA" id="ARBA00040529"/>
    </source>
</evidence>
<accession>A0A641AJZ9</accession>
<feature type="domain" description="Thiolase N-terminal" evidence="10">
    <location>
        <begin position="5"/>
        <end position="260"/>
    </location>
</feature>
<evidence type="ECO:0000256" key="2">
    <source>
        <dbReference type="ARBA" id="ARBA00012705"/>
    </source>
</evidence>
<feature type="domain" description="Thiolase C-terminal" evidence="11">
    <location>
        <begin position="270"/>
        <end position="391"/>
    </location>
</feature>
<dbReference type="InterPro" id="IPR016039">
    <property type="entry name" value="Thiolase-like"/>
</dbReference>
<sequence length="392" mass="40834">MTEAFIIDGVRTPIGRYGGALAHVRPDDLAALVVKEAVQRAGVDPELIDEVVLGAANQAGEDNRNVARMAVLLAGLPQSVPGFTVNRLCASGLTAIATARQMIVAGDADLVVAGGVESMTRAPWVQEKPAKAFAKPGAAFDTSIGWRFTNARFDADTTLSMPQTAERVAQQWNLTRDEMDAFALRSHERALDAITNGRFADEIVPVPVKDGLFDTDEGPRAGSTLDSLGRLRPVNGPDGLVTAGNASSLNDGAAAVVIASDRFIEQHGLTARARIVAAANAGVAPEIMGIGPVPATRKALDRAGWTIDDLQAVELNEAFASQSLACIRDLGLDEAVVNAEGGAIALGHPLGCSGTRLVVTLLGRLERAGARRGLATMCVGVGQGSALLLERP</sequence>
<dbReference type="EMBL" id="SDPP02000006">
    <property type="protein sequence ID" value="KAA1373062.1"/>
    <property type="molecule type" value="Genomic_DNA"/>
</dbReference>
<evidence type="ECO:0000256" key="3">
    <source>
        <dbReference type="ARBA" id="ARBA00022679"/>
    </source>
</evidence>
<gene>
    <name evidence="12" type="ORF">ESP62_018435</name>
</gene>
<organism evidence="12 13">
    <name type="scientific">Aeromicrobium fastidiosum</name>
    <dbReference type="NCBI Taxonomy" id="52699"/>
    <lineage>
        <taxon>Bacteria</taxon>
        <taxon>Bacillati</taxon>
        <taxon>Actinomycetota</taxon>
        <taxon>Actinomycetes</taxon>
        <taxon>Propionibacteriales</taxon>
        <taxon>Nocardioidaceae</taxon>
        <taxon>Aeromicrobium</taxon>
    </lineage>
</organism>
<dbReference type="PANTHER" id="PTHR18919">
    <property type="entry name" value="ACETYL-COA C-ACYLTRANSFERASE"/>
    <property type="match status" value="1"/>
</dbReference>
<dbReference type="PIRSF" id="PIRSF000429">
    <property type="entry name" value="Ac-CoA_Ac_transf"/>
    <property type="match status" value="1"/>
</dbReference>
<keyword evidence="3 8" id="KW-0808">Transferase</keyword>
<keyword evidence="4 8" id="KW-0012">Acyltransferase</keyword>